<feature type="chain" id="PRO_5041298764" evidence="1">
    <location>
        <begin position="22"/>
        <end position="169"/>
    </location>
</feature>
<evidence type="ECO:0000256" key="1">
    <source>
        <dbReference type="SAM" id="SignalP"/>
    </source>
</evidence>
<dbReference type="InterPro" id="IPR020915">
    <property type="entry name" value="UPF0311"/>
</dbReference>
<dbReference type="AlphaFoldDB" id="A0AA40EL95"/>
<evidence type="ECO:0000313" key="2">
    <source>
        <dbReference type="EMBL" id="KAK0741386.1"/>
    </source>
</evidence>
<gene>
    <name evidence="2" type="ORF">B0T18DRAFT_432499</name>
</gene>
<keyword evidence="1" id="KW-0732">Signal</keyword>
<protein>
    <submittedName>
        <fullName evidence="2">Uncharacterized protein</fullName>
    </submittedName>
</protein>
<dbReference type="EMBL" id="JAUKUD010000006">
    <property type="protein sequence ID" value="KAK0741386.1"/>
    <property type="molecule type" value="Genomic_DNA"/>
</dbReference>
<name>A0AA40EL95_9PEZI</name>
<dbReference type="Gene3D" id="2.40.160.20">
    <property type="match status" value="1"/>
</dbReference>
<sequence>MKTSFATLLSSVFLLVGSAAAAAPPQYPKAPGLTYLYQVNITGGEAAVVGKGPRGVRIVVPILFGSFEGPRLKGKVLPIGGEWALLDGNNANGSLTNDVRQTFQTDDGAVIQIWETGQTQPDGSAYLRLAFETGSEKYYWINSVVAIGHLRRVTDSSLTIDAWQMTGPK</sequence>
<dbReference type="Proteomes" id="UP001172155">
    <property type="component" value="Unassembled WGS sequence"/>
</dbReference>
<reference evidence="2" key="1">
    <citation type="submission" date="2023-06" db="EMBL/GenBank/DDBJ databases">
        <title>Genome-scale phylogeny and comparative genomics of the fungal order Sordariales.</title>
        <authorList>
            <consortium name="Lawrence Berkeley National Laboratory"/>
            <person name="Hensen N."/>
            <person name="Bonometti L."/>
            <person name="Westerberg I."/>
            <person name="Brannstrom I.O."/>
            <person name="Guillou S."/>
            <person name="Cros-Aarteil S."/>
            <person name="Calhoun S."/>
            <person name="Haridas S."/>
            <person name="Kuo A."/>
            <person name="Mondo S."/>
            <person name="Pangilinan J."/>
            <person name="Riley R."/>
            <person name="LaButti K."/>
            <person name="Andreopoulos B."/>
            <person name="Lipzen A."/>
            <person name="Chen C."/>
            <person name="Yanf M."/>
            <person name="Daum C."/>
            <person name="Ng V."/>
            <person name="Clum A."/>
            <person name="Steindorff A."/>
            <person name="Ohm R."/>
            <person name="Martin F."/>
            <person name="Silar P."/>
            <person name="Natvig D."/>
            <person name="Lalanne C."/>
            <person name="Gautier V."/>
            <person name="Ament-velasquez S.L."/>
            <person name="Kruys A."/>
            <person name="Hutchinson M.I."/>
            <person name="Powell A.J."/>
            <person name="Barry K."/>
            <person name="Miller A.N."/>
            <person name="Grigoriev I.V."/>
            <person name="Debuchy R."/>
            <person name="Gladieux P."/>
            <person name="Thoren M.H."/>
            <person name="Johannesson H."/>
        </authorList>
    </citation>
    <scope>NUCLEOTIDE SEQUENCE</scope>
    <source>
        <strain evidence="2">SMH3187-1</strain>
    </source>
</reference>
<keyword evidence="3" id="KW-1185">Reference proteome</keyword>
<evidence type="ECO:0000313" key="3">
    <source>
        <dbReference type="Proteomes" id="UP001172155"/>
    </source>
</evidence>
<comment type="caution">
    <text evidence="2">The sequence shown here is derived from an EMBL/GenBank/DDBJ whole genome shotgun (WGS) entry which is preliminary data.</text>
</comment>
<dbReference type="PANTHER" id="PTHR37315:SF1">
    <property type="entry name" value="UPF0311 PROTEIN BLR7842"/>
    <property type="match status" value="1"/>
</dbReference>
<feature type="signal peptide" evidence="1">
    <location>
        <begin position="1"/>
        <end position="21"/>
    </location>
</feature>
<organism evidence="2 3">
    <name type="scientific">Schizothecium vesticola</name>
    <dbReference type="NCBI Taxonomy" id="314040"/>
    <lineage>
        <taxon>Eukaryota</taxon>
        <taxon>Fungi</taxon>
        <taxon>Dikarya</taxon>
        <taxon>Ascomycota</taxon>
        <taxon>Pezizomycotina</taxon>
        <taxon>Sordariomycetes</taxon>
        <taxon>Sordariomycetidae</taxon>
        <taxon>Sordariales</taxon>
        <taxon>Schizotheciaceae</taxon>
        <taxon>Schizothecium</taxon>
    </lineage>
</organism>
<dbReference type="PANTHER" id="PTHR37315">
    <property type="entry name" value="UPF0311 PROTEIN BLR7842"/>
    <property type="match status" value="1"/>
</dbReference>
<accession>A0AA40EL95</accession>
<proteinExistence type="predicted"/>
<dbReference type="Pfam" id="PF11578">
    <property type="entry name" value="DUF3237"/>
    <property type="match status" value="1"/>
</dbReference>